<keyword evidence="2" id="KW-1185">Reference proteome</keyword>
<accession>A0A2P8DAD4</accession>
<gene>
    <name evidence="1" type="ORF">B0I18_101341</name>
</gene>
<proteinExistence type="predicted"/>
<sequence length="80" mass="8660">MVQDFYAAFQFDGIGNDTTINTIDIDGVNMVAIQALEFRSQKLQAETKRLKPVLLPEGRQAGATAGNFCVVATANDPQVD</sequence>
<name>A0A2P8DAD4_9BACT</name>
<dbReference type="RefSeq" id="WP_106520910.1">
    <property type="nucleotide sequence ID" value="NZ_PYGD01000001.1"/>
</dbReference>
<reference evidence="1 2" key="1">
    <citation type="submission" date="2018-03" db="EMBL/GenBank/DDBJ databases">
        <title>Genomic Encyclopedia of Type Strains, Phase III (KMG-III): the genomes of soil and plant-associated and newly described type strains.</title>
        <authorList>
            <person name="Whitman W."/>
        </authorList>
    </citation>
    <scope>NUCLEOTIDE SEQUENCE [LARGE SCALE GENOMIC DNA]</scope>
    <source>
        <strain evidence="1 2">CGMCC 1.12700</strain>
    </source>
</reference>
<evidence type="ECO:0000313" key="2">
    <source>
        <dbReference type="Proteomes" id="UP000240572"/>
    </source>
</evidence>
<dbReference type="Proteomes" id="UP000240572">
    <property type="component" value="Unassembled WGS sequence"/>
</dbReference>
<dbReference type="EMBL" id="PYGD01000001">
    <property type="protein sequence ID" value="PSK94186.1"/>
    <property type="molecule type" value="Genomic_DNA"/>
</dbReference>
<comment type="caution">
    <text evidence="1">The sequence shown here is derived from an EMBL/GenBank/DDBJ whole genome shotgun (WGS) entry which is preliminary data.</text>
</comment>
<organism evidence="1 2">
    <name type="scientific">Taibaiella chishuiensis</name>
    <dbReference type="NCBI Taxonomy" id="1434707"/>
    <lineage>
        <taxon>Bacteria</taxon>
        <taxon>Pseudomonadati</taxon>
        <taxon>Bacteroidota</taxon>
        <taxon>Chitinophagia</taxon>
        <taxon>Chitinophagales</taxon>
        <taxon>Chitinophagaceae</taxon>
        <taxon>Taibaiella</taxon>
    </lineage>
</organism>
<evidence type="ECO:0000313" key="1">
    <source>
        <dbReference type="EMBL" id="PSK94186.1"/>
    </source>
</evidence>
<dbReference type="AlphaFoldDB" id="A0A2P8DAD4"/>
<protein>
    <submittedName>
        <fullName evidence="1">Uncharacterized protein</fullName>
    </submittedName>
</protein>